<accession>A0A443SKS1</accession>
<evidence type="ECO:0000256" key="10">
    <source>
        <dbReference type="SAM" id="MobiDB-lite"/>
    </source>
</evidence>
<gene>
    <name evidence="12" type="ORF">B4U80_02043</name>
</gene>
<evidence type="ECO:0000256" key="6">
    <source>
        <dbReference type="ARBA" id="ARBA00023163"/>
    </source>
</evidence>
<keyword evidence="6" id="KW-0804">Transcription</keyword>
<protein>
    <recommendedName>
        <fullName evidence="8">Transcription initiation factor TFIID subunit 5</fullName>
    </recommendedName>
</protein>
<keyword evidence="7" id="KW-0539">Nucleus</keyword>
<dbReference type="PROSITE" id="PS50082">
    <property type="entry name" value="WD_REPEATS_2"/>
    <property type="match status" value="6"/>
</dbReference>
<evidence type="ECO:0000256" key="1">
    <source>
        <dbReference type="ARBA" id="ARBA00004123"/>
    </source>
</evidence>
<dbReference type="InterPro" id="IPR015943">
    <property type="entry name" value="WD40/YVTN_repeat-like_dom_sf"/>
</dbReference>
<proteinExistence type="inferred from homology"/>
<evidence type="ECO:0000256" key="8">
    <source>
        <dbReference type="ARBA" id="ARBA00044130"/>
    </source>
</evidence>
<dbReference type="Gene3D" id="2.130.10.10">
    <property type="entry name" value="YVTN repeat-like/Quinoprotein amine dehydrogenase"/>
    <property type="match status" value="2"/>
</dbReference>
<keyword evidence="3 9" id="KW-0853">WD repeat</keyword>
<feature type="repeat" description="WD" evidence="9">
    <location>
        <begin position="476"/>
        <end position="507"/>
    </location>
</feature>
<keyword evidence="4" id="KW-0677">Repeat</keyword>
<dbReference type="CDD" id="cd08044">
    <property type="entry name" value="TAF5_NTD2"/>
    <property type="match status" value="1"/>
</dbReference>
<evidence type="ECO:0000256" key="5">
    <source>
        <dbReference type="ARBA" id="ARBA00023015"/>
    </source>
</evidence>
<dbReference type="SMART" id="SM00320">
    <property type="entry name" value="WD40"/>
    <property type="match status" value="6"/>
</dbReference>
<feature type="repeat" description="WD" evidence="9">
    <location>
        <begin position="434"/>
        <end position="469"/>
    </location>
</feature>
<organism evidence="12 13">
    <name type="scientific">Leptotrombidium deliense</name>
    <dbReference type="NCBI Taxonomy" id="299467"/>
    <lineage>
        <taxon>Eukaryota</taxon>
        <taxon>Metazoa</taxon>
        <taxon>Ecdysozoa</taxon>
        <taxon>Arthropoda</taxon>
        <taxon>Chelicerata</taxon>
        <taxon>Arachnida</taxon>
        <taxon>Acari</taxon>
        <taxon>Acariformes</taxon>
        <taxon>Trombidiformes</taxon>
        <taxon>Prostigmata</taxon>
        <taxon>Anystina</taxon>
        <taxon>Parasitengona</taxon>
        <taxon>Trombiculoidea</taxon>
        <taxon>Trombiculidae</taxon>
        <taxon>Leptotrombidium</taxon>
    </lineage>
</organism>
<dbReference type="GO" id="GO:0006367">
    <property type="term" value="P:transcription initiation at RNA polymerase II promoter"/>
    <property type="evidence" value="ECO:0007669"/>
    <property type="project" value="TreeGrafter"/>
</dbReference>
<evidence type="ECO:0000256" key="9">
    <source>
        <dbReference type="PROSITE-ProRule" id="PRU00221"/>
    </source>
</evidence>
<evidence type="ECO:0000256" key="3">
    <source>
        <dbReference type="ARBA" id="ARBA00022574"/>
    </source>
</evidence>
<feature type="repeat" description="WD" evidence="9">
    <location>
        <begin position="372"/>
        <end position="395"/>
    </location>
</feature>
<evidence type="ECO:0000313" key="12">
    <source>
        <dbReference type="EMBL" id="RWS28129.1"/>
    </source>
</evidence>
<comment type="caution">
    <text evidence="12">The sequence shown here is derived from an EMBL/GenBank/DDBJ whole genome shotgun (WGS) entry which is preliminary data.</text>
</comment>
<evidence type="ECO:0000256" key="2">
    <source>
        <dbReference type="ARBA" id="ARBA00009435"/>
    </source>
</evidence>
<dbReference type="SUPFAM" id="SSF50978">
    <property type="entry name" value="WD40 repeat-like"/>
    <property type="match status" value="1"/>
</dbReference>
<feature type="compositionally biased region" description="Basic and acidic residues" evidence="10">
    <location>
        <begin position="8"/>
        <end position="29"/>
    </location>
</feature>
<feature type="region of interest" description="Disordered" evidence="10">
    <location>
        <begin position="1"/>
        <end position="29"/>
    </location>
</feature>
<dbReference type="VEuPathDB" id="VectorBase:LDEU003911"/>
<feature type="repeat" description="WD" evidence="9">
    <location>
        <begin position="602"/>
        <end position="636"/>
    </location>
</feature>
<dbReference type="Pfam" id="PF00400">
    <property type="entry name" value="WD40"/>
    <property type="match status" value="6"/>
</dbReference>
<dbReference type="STRING" id="299467.A0A443SKS1"/>
<dbReference type="FunFam" id="2.130.10.10:FF:000243">
    <property type="entry name" value="Transcription initiation factor TFIID subunit 5"/>
    <property type="match status" value="1"/>
</dbReference>
<comment type="similarity">
    <text evidence="2">Belongs to the WD repeat TAF5 family.</text>
</comment>
<feature type="repeat" description="WD" evidence="9">
    <location>
        <begin position="560"/>
        <end position="601"/>
    </location>
</feature>
<dbReference type="InterPro" id="IPR020472">
    <property type="entry name" value="WD40_PAC1"/>
</dbReference>
<feature type="region of interest" description="Disordered" evidence="10">
    <location>
        <begin position="273"/>
        <end position="324"/>
    </location>
</feature>
<dbReference type="CDD" id="cd00200">
    <property type="entry name" value="WD40"/>
    <property type="match status" value="1"/>
</dbReference>
<dbReference type="PROSITE" id="PS00678">
    <property type="entry name" value="WD_REPEATS_1"/>
    <property type="match status" value="3"/>
</dbReference>
<name>A0A443SKS1_9ACAR</name>
<dbReference type="InterPro" id="IPR019775">
    <property type="entry name" value="WD40_repeat_CS"/>
</dbReference>
<evidence type="ECO:0000256" key="7">
    <source>
        <dbReference type="ARBA" id="ARBA00023242"/>
    </source>
</evidence>
<feature type="compositionally biased region" description="Basic and acidic residues" evidence="10">
    <location>
        <begin position="299"/>
        <end position="309"/>
    </location>
</feature>
<dbReference type="PRINTS" id="PR00320">
    <property type="entry name" value="GPROTEINBRPT"/>
</dbReference>
<dbReference type="EMBL" id="NCKV01001559">
    <property type="protein sequence ID" value="RWS28129.1"/>
    <property type="molecule type" value="Genomic_DNA"/>
</dbReference>
<dbReference type="Proteomes" id="UP000288716">
    <property type="component" value="Unassembled WGS sequence"/>
</dbReference>
<comment type="subcellular location">
    <subcellularLocation>
        <location evidence="1">Nucleus</location>
    </subcellularLocation>
</comment>
<dbReference type="PANTHER" id="PTHR19879:SF1">
    <property type="entry name" value="CANNONBALL-RELATED"/>
    <property type="match status" value="1"/>
</dbReference>
<evidence type="ECO:0000256" key="4">
    <source>
        <dbReference type="ARBA" id="ARBA00022737"/>
    </source>
</evidence>
<feature type="domain" description="TFIID subunit TAF5 NTD2" evidence="11">
    <location>
        <begin position="94"/>
        <end position="226"/>
    </location>
</feature>
<dbReference type="Gene3D" id="1.25.40.500">
    <property type="entry name" value="TFIID subunit TAF5, NTD2 domain"/>
    <property type="match status" value="1"/>
</dbReference>
<dbReference type="GO" id="GO:0005669">
    <property type="term" value="C:transcription factor TFIID complex"/>
    <property type="evidence" value="ECO:0007669"/>
    <property type="project" value="TreeGrafter"/>
</dbReference>
<sequence>MENSGGDQKNEIEVKVEKIESEDSADKGPKDKETILAVLQVCKKFNLTETEDVLKKEAQKLSALTEEDVKDLNTASIDSDANITNVLSNYKSEGNPDIYEDCFKRLIKFIENSLDIYKHELVTIAYPIFVHMYLELVYNNHEGEAIKFMKKFGPQQESYYQNDITKLAVVSKREHMKGNEIIDNFRSEHSLFTVRLSRDTYNYLKRFLQENINTLSILQNIIQEHLFLDIYEGLTRSKQQVESSVGGMMGEASRQANKSRVLYGLLKEPEINIPIPDDDADDNADNNESEKPKKKKTKKDPLLCKKSRSDPNAPSNTRIPLPELRDAEKLDKVAAMREAARRLKLGPESLPSICFYTVLNAGNHYNCAALCVEISEDSHLLAAGFSDSAVRVWSLTPLKLKTMKGAEDLELIDKEADDVLYRMMGEKTSDMKVLRGHSGSVYAVSFSPDRTLLLSCSEDSTIRLWSLQTWTNLCAYKGHCFPVWDIKFSPHGYYFASASHDRTARLWTTDCPQPLRLFAGHISDVDCVLFHPNSNYVATGSTDRSVRLWDVTNGQCVRNFTGHKGRIYALTFTICGRFLISTGADKKILFWDLANGYLIADLCGHYDTIYSLCISRDGVMLASGGYDDCVRLWDVSRLLDEIDVEDINMSQTPPVRTSTESILVGSYRTKSTSVLNLHFTRRNLLLAAGVFH</sequence>
<dbReference type="AlphaFoldDB" id="A0A443SKS1"/>
<dbReference type="OrthoDB" id="10266330at2759"/>
<dbReference type="InterPro" id="IPR037264">
    <property type="entry name" value="TFIID_NTD2_sf"/>
</dbReference>
<dbReference type="InterPro" id="IPR036322">
    <property type="entry name" value="WD40_repeat_dom_sf"/>
</dbReference>
<dbReference type="InterPro" id="IPR007582">
    <property type="entry name" value="TFIID_NTD2"/>
</dbReference>
<dbReference type="SUPFAM" id="SSF160897">
    <property type="entry name" value="Taf5 N-terminal domain-like"/>
    <property type="match status" value="1"/>
</dbReference>
<keyword evidence="5" id="KW-0805">Transcription regulation</keyword>
<keyword evidence="13" id="KW-1185">Reference proteome</keyword>
<evidence type="ECO:0000259" key="11">
    <source>
        <dbReference type="Pfam" id="PF04494"/>
    </source>
</evidence>
<dbReference type="InterPro" id="IPR001680">
    <property type="entry name" value="WD40_rpt"/>
</dbReference>
<dbReference type="PANTHER" id="PTHR19879">
    <property type="entry name" value="TRANSCRIPTION INITIATION FACTOR TFIID"/>
    <property type="match status" value="1"/>
</dbReference>
<dbReference type="PROSITE" id="PS50294">
    <property type="entry name" value="WD_REPEATS_REGION"/>
    <property type="match status" value="5"/>
</dbReference>
<dbReference type="GO" id="GO:0016251">
    <property type="term" value="F:RNA polymerase II general transcription initiation factor activity"/>
    <property type="evidence" value="ECO:0007669"/>
    <property type="project" value="TreeGrafter"/>
</dbReference>
<feature type="compositionally biased region" description="Acidic residues" evidence="10">
    <location>
        <begin position="276"/>
        <end position="287"/>
    </location>
</feature>
<feature type="repeat" description="WD" evidence="9">
    <location>
        <begin position="518"/>
        <end position="559"/>
    </location>
</feature>
<reference evidence="12 13" key="1">
    <citation type="journal article" date="2018" name="Gigascience">
        <title>Genomes of trombidid mites reveal novel predicted allergens and laterally-transferred genes associated with secondary metabolism.</title>
        <authorList>
            <person name="Dong X."/>
            <person name="Chaisiri K."/>
            <person name="Xia D."/>
            <person name="Armstrong S.D."/>
            <person name="Fang Y."/>
            <person name="Donnelly M.J."/>
            <person name="Kadowaki T."/>
            <person name="McGarry J.W."/>
            <person name="Darby A.C."/>
            <person name="Makepeace B.L."/>
        </authorList>
    </citation>
    <scope>NUCLEOTIDE SEQUENCE [LARGE SCALE GENOMIC DNA]</scope>
    <source>
        <strain evidence="12">UoL-UT</strain>
    </source>
</reference>
<evidence type="ECO:0000313" key="13">
    <source>
        <dbReference type="Proteomes" id="UP000288716"/>
    </source>
</evidence>
<dbReference type="Pfam" id="PF04494">
    <property type="entry name" value="TFIID_NTD2"/>
    <property type="match status" value="1"/>
</dbReference>